<reference evidence="2 3" key="1">
    <citation type="submission" date="2016-07" db="EMBL/GenBank/DDBJ databases">
        <title>Draft genome of Scalindua rubra, obtained from a brine-seawater interface in the Red Sea, sheds light on salt adaptation in anammox bacteria.</title>
        <authorList>
            <person name="Speth D.R."/>
            <person name="Lagkouvardos I."/>
            <person name="Wang Y."/>
            <person name="Qian P.-Y."/>
            <person name="Dutilh B.E."/>
            <person name="Jetten M.S."/>
        </authorList>
    </citation>
    <scope>NUCLEOTIDE SEQUENCE [LARGE SCALE GENOMIC DNA]</scope>
    <source>
        <strain evidence="2">BSI-1</strain>
    </source>
</reference>
<feature type="non-terminal residue" evidence="2">
    <location>
        <position position="1"/>
    </location>
</feature>
<evidence type="ECO:0000313" key="3">
    <source>
        <dbReference type="Proteomes" id="UP000094056"/>
    </source>
</evidence>
<evidence type="ECO:0000256" key="1">
    <source>
        <dbReference type="SAM" id="Phobius"/>
    </source>
</evidence>
<dbReference type="Proteomes" id="UP000094056">
    <property type="component" value="Unassembled WGS sequence"/>
</dbReference>
<keyword evidence="1" id="KW-1133">Transmembrane helix</keyword>
<dbReference type="Gene3D" id="6.10.250.2540">
    <property type="match status" value="1"/>
</dbReference>
<comment type="caution">
    <text evidence="2">The sequence shown here is derived from an EMBL/GenBank/DDBJ whole genome shotgun (WGS) entry which is preliminary data.</text>
</comment>
<dbReference type="EMBL" id="MAYW01000127">
    <property type="protein sequence ID" value="ODS31302.1"/>
    <property type="molecule type" value="Genomic_DNA"/>
</dbReference>
<organism evidence="2 3">
    <name type="scientific">Candidatus Scalindua rubra</name>
    <dbReference type="NCBI Taxonomy" id="1872076"/>
    <lineage>
        <taxon>Bacteria</taxon>
        <taxon>Pseudomonadati</taxon>
        <taxon>Planctomycetota</taxon>
        <taxon>Candidatus Brocadiia</taxon>
        <taxon>Candidatus Brocadiales</taxon>
        <taxon>Candidatus Scalinduaceae</taxon>
        <taxon>Candidatus Scalindua</taxon>
    </lineage>
</organism>
<feature type="transmembrane region" description="Helical" evidence="1">
    <location>
        <begin position="28"/>
        <end position="49"/>
    </location>
</feature>
<protein>
    <submittedName>
        <fullName evidence="2">Uncharacterized protein</fullName>
    </submittedName>
</protein>
<sequence length="96" mass="11426">FDSVDQRFDSVDQRFDSIDKRFDELRGFMLWGFGVTFAGMFSLIGFVLWDRRTALSPAIRKNRELEEREEKIERILKEYAMKEPKMAEVLKQMGLL</sequence>
<name>A0A1E3X6U0_9BACT</name>
<keyword evidence="1" id="KW-0812">Transmembrane</keyword>
<keyword evidence="1" id="KW-0472">Membrane</keyword>
<proteinExistence type="predicted"/>
<gene>
    <name evidence="2" type="ORF">SCARUB_03564</name>
</gene>
<accession>A0A1E3X6U0</accession>
<evidence type="ECO:0000313" key="2">
    <source>
        <dbReference type="EMBL" id="ODS31302.1"/>
    </source>
</evidence>
<dbReference type="AlphaFoldDB" id="A0A1E3X6U0"/>